<keyword evidence="1" id="KW-0732">Signal</keyword>
<evidence type="ECO:0000313" key="3">
    <source>
        <dbReference type="Proteomes" id="UP000006729"/>
    </source>
</evidence>
<evidence type="ECO:0008006" key="4">
    <source>
        <dbReference type="Google" id="ProtNLM"/>
    </source>
</evidence>
<dbReference type="EMBL" id="CM009299">
    <property type="protein sequence ID" value="PNT16841.1"/>
    <property type="molecule type" value="Genomic_DNA"/>
</dbReference>
<feature type="chain" id="PRO_5030178233" description="Secreted protein" evidence="1">
    <location>
        <begin position="19"/>
        <end position="81"/>
    </location>
</feature>
<dbReference type="Proteomes" id="UP000006729">
    <property type="component" value="Chromosome 10"/>
</dbReference>
<protein>
    <recommendedName>
        <fullName evidence="4">Secreted protein</fullName>
    </recommendedName>
</protein>
<gene>
    <name evidence="2" type="ORF">POPTR_010G161000</name>
</gene>
<proteinExistence type="predicted"/>
<dbReference type="AlphaFoldDB" id="U5FYS8"/>
<accession>U5FYS8</accession>
<evidence type="ECO:0000313" key="2">
    <source>
        <dbReference type="EMBL" id="PNT16841.1"/>
    </source>
</evidence>
<reference evidence="2 3" key="1">
    <citation type="journal article" date="2006" name="Science">
        <title>The genome of black cottonwood, Populus trichocarpa (Torr. &amp; Gray).</title>
        <authorList>
            <person name="Tuskan G.A."/>
            <person name="Difazio S."/>
            <person name="Jansson S."/>
            <person name="Bohlmann J."/>
            <person name="Grigoriev I."/>
            <person name="Hellsten U."/>
            <person name="Putnam N."/>
            <person name="Ralph S."/>
            <person name="Rombauts S."/>
            <person name="Salamov A."/>
            <person name="Schein J."/>
            <person name="Sterck L."/>
            <person name="Aerts A."/>
            <person name="Bhalerao R.R."/>
            <person name="Bhalerao R.P."/>
            <person name="Blaudez D."/>
            <person name="Boerjan W."/>
            <person name="Brun A."/>
            <person name="Brunner A."/>
            <person name="Busov V."/>
            <person name="Campbell M."/>
            <person name="Carlson J."/>
            <person name="Chalot M."/>
            <person name="Chapman J."/>
            <person name="Chen G.L."/>
            <person name="Cooper D."/>
            <person name="Coutinho P.M."/>
            <person name="Couturier J."/>
            <person name="Covert S."/>
            <person name="Cronk Q."/>
            <person name="Cunningham R."/>
            <person name="Davis J."/>
            <person name="Degroeve S."/>
            <person name="Dejardin A."/>
            <person name="Depamphilis C."/>
            <person name="Detter J."/>
            <person name="Dirks B."/>
            <person name="Dubchak I."/>
            <person name="Duplessis S."/>
            <person name="Ehlting J."/>
            <person name="Ellis B."/>
            <person name="Gendler K."/>
            <person name="Goodstein D."/>
            <person name="Gribskov M."/>
            <person name="Grimwood J."/>
            <person name="Groover A."/>
            <person name="Gunter L."/>
            <person name="Hamberger B."/>
            <person name="Heinze B."/>
            <person name="Helariutta Y."/>
            <person name="Henrissat B."/>
            <person name="Holligan D."/>
            <person name="Holt R."/>
            <person name="Huang W."/>
            <person name="Islam-Faridi N."/>
            <person name="Jones S."/>
            <person name="Jones-Rhoades M."/>
            <person name="Jorgensen R."/>
            <person name="Joshi C."/>
            <person name="Kangasjarvi J."/>
            <person name="Karlsson J."/>
            <person name="Kelleher C."/>
            <person name="Kirkpatrick R."/>
            <person name="Kirst M."/>
            <person name="Kohler A."/>
            <person name="Kalluri U."/>
            <person name="Larimer F."/>
            <person name="Leebens-Mack J."/>
            <person name="Leple J.C."/>
            <person name="Locascio P."/>
            <person name="Lou Y."/>
            <person name="Lucas S."/>
            <person name="Martin F."/>
            <person name="Montanini B."/>
            <person name="Napoli C."/>
            <person name="Nelson D.R."/>
            <person name="Nelson C."/>
            <person name="Nieminen K."/>
            <person name="Nilsson O."/>
            <person name="Pereda V."/>
            <person name="Peter G."/>
            <person name="Philippe R."/>
            <person name="Pilate G."/>
            <person name="Poliakov A."/>
            <person name="Razumovskaya J."/>
            <person name="Richardson P."/>
            <person name="Rinaldi C."/>
            <person name="Ritland K."/>
            <person name="Rouze P."/>
            <person name="Ryaboy D."/>
            <person name="Schmutz J."/>
            <person name="Schrader J."/>
            <person name="Segerman B."/>
            <person name="Shin H."/>
            <person name="Siddiqui A."/>
            <person name="Sterky F."/>
            <person name="Terry A."/>
            <person name="Tsai C.J."/>
            <person name="Uberbacher E."/>
            <person name="Unneberg P."/>
            <person name="Vahala J."/>
            <person name="Wall K."/>
            <person name="Wessler S."/>
            <person name="Yang G."/>
            <person name="Yin T."/>
            <person name="Douglas C."/>
            <person name="Marra M."/>
            <person name="Sandberg G."/>
            <person name="Van de Peer Y."/>
            <person name="Rokhsar D."/>
        </authorList>
    </citation>
    <scope>NUCLEOTIDE SEQUENCE [LARGE SCALE GENOMIC DNA]</scope>
    <source>
        <strain evidence="3">cv. Nisqually</strain>
    </source>
</reference>
<keyword evidence="3" id="KW-1185">Reference proteome</keyword>
<dbReference type="InParanoid" id="U5FYS8"/>
<organism evidence="2 3">
    <name type="scientific">Populus trichocarpa</name>
    <name type="common">Western balsam poplar</name>
    <name type="synonym">Populus balsamifera subsp. trichocarpa</name>
    <dbReference type="NCBI Taxonomy" id="3694"/>
    <lineage>
        <taxon>Eukaryota</taxon>
        <taxon>Viridiplantae</taxon>
        <taxon>Streptophyta</taxon>
        <taxon>Embryophyta</taxon>
        <taxon>Tracheophyta</taxon>
        <taxon>Spermatophyta</taxon>
        <taxon>Magnoliopsida</taxon>
        <taxon>eudicotyledons</taxon>
        <taxon>Gunneridae</taxon>
        <taxon>Pentapetalae</taxon>
        <taxon>rosids</taxon>
        <taxon>fabids</taxon>
        <taxon>Malpighiales</taxon>
        <taxon>Salicaceae</taxon>
        <taxon>Saliceae</taxon>
        <taxon>Populus</taxon>
    </lineage>
</organism>
<feature type="signal peptide" evidence="1">
    <location>
        <begin position="1"/>
        <end position="18"/>
    </location>
</feature>
<evidence type="ECO:0000256" key="1">
    <source>
        <dbReference type="SAM" id="SignalP"/>
    </source>
</evidence>
<name>U5FYS8_POPTR</name>
<dbReference type="HOGENOM" id="CLU_2578324_0_0_1"/>
<sequence>MTCFKCFLFCWFIIFSSLLQLIKEKMDKESVVYQLVAANYLSVQPRFCCKLIGVGYSITSIHPVCLELDFFATITLINFLI</sequence>